<keyword evidence="6" id="KW-1185">Reference proteome</keyword>
<dbReference type="EMBL" id="CM003154">
    <property type="protein sequence ID" value="KIS67016.1"/>
    <property type="molecule type" value="Genomic_DNA"/>
</dbReference>
<gene>
    <name evidence="5" type="ORF">UMAG_04889</name>
</gene>
<keyword evidence="3" id="KW-0812">Transmembrane</keyword>
<evidence type="ECO:0000313" key="6">
    <source>
        <dbReference type="Proteomes" id="UP000000561"/>
    </source>
</evidence>
<name>A0A0D1DT49_MYCMD</name>
<reference evidence="5 6" key="1">
    <citation type="journal article" date="2006" name="Nature">
        <title>Insights from the genome of the biotrophic fungal plant pathogen Ustilago maydis.</title>
        <authorList>
            <person name="Kamper J."/>
            <person name="Kahmann R."/>
            <person name="Bolker M."/>
            <person name="Ma L.J."/>
            <person name="Brefort T."/>
            <person name="Saville B.J."/>
            <person name="Banuett F."/>
            <person name="Kronstad J.W."/>
            <person name="Gold S.E."/>
            <person name="Muller O."/>
            <person name="Perlin M.H."/>
            <person name="Wosten H.A."/>
            <person name="de Vries R."/>
            <person name="Ruiz-Herrera J."/>
            <person name="Reynaga-Pena C.G."/>
            <person name="Snetselaar K."/>
            <person name="McCann M."/>
            <person name="Perez-Martin J."/>
            <person name="Feldbrugge M."/>
            <person name="Basse C.W."/>
            <person name="Steinberg G."/>
            <person name="Ibeas J.I."/>
            <person name="Holloman W."/>
            <person name="Guzman P."/>
            <person name="Farman M."/>
            <person name="Stajich J.E."/>
            <person name="Sentandreu R."/>
            <person name="Gonzalez-Prieto J.M."/>
            <person name="Kennell J.C."/>
            <person name="Molina L."/>
            <person name="Schirawski J."/>
            <person name="Mendoza-Mendoza A."/>
            <person name="Greilinger D."/>
            <person name="Munch K."/>
            <person name="Rossel N."/>
            <person name="Scherer M."/>
            <person name="Vranes M."/>
            <person name="Ladendorf O."/>
            <person name="Vincon V."/>
            <person name="Fuchs U."/>
            <person name="Sandrock B."/>
            <person name="Meng S."/>
            <person name="Ho E.C."/>
            <person name="Cahill M.J."/>
            <person name="Boyce K.J."/>
            <person name="Klose J."/>
            <person name="Klosterman S.J."/>
            <person name="Deelstra H.J."/>
            <person name="Ortiz-Castellanos L."/>
            <person name="Li W."/>
            <person name="Sanchez-Alonso P."/>
            <person name="Schreier P.H."/>
            <person name="Hauser-Hahn I."/>
            <person name="Vaupel M."/>
            <person name="Koopmann E."/>
            <person name="Friedrich G."/>
            <person name="Voss H."/>
            <person name="Schluter T."/>
            <person name="Margolis J."/>
            <person name="Platt D."/>
            <person name="Swimmer C."/>
            <person name="Gnirke A."/>
            <person name="Chen F."/>
            <person name="Vysotskaia V."/>
            <person name="Mannhaupt G."/>
            <person name="Guldener U."/>
            <person name="Munsterkotter M."/>
            <person name="Haase D."/>
            <person name="Oesterheld M."/>
            <person name="Mewes H.W."/>
            <person name="Mauceli E.W."/>
            <person name="DeCaprio D."/>
            <person name="Wade C.M."/>
            <person name="Butler J."/>
            <person name="Young S."/>
            <person name="Jaffe D.B."/>
            <person name="Calvo S."/>
            <person name="Nusbaum C."/>
            <person name="Galagan J."/>
            <person name="Birren B.W."/>
        </authorList>
    </citation>
    <scope>NUCLEOTIDE SEQUENCE [LARGE SCALE GENOMIC DNA]</scope>
    <source>
        <strain evidence="6">DSM 14603 / FGSC 9021 / UM521</strain>
    </source>
</reference>
<feature type="transmembrane region" description="Helical" evidence="3">
    <location>
        <begin position="96"/>
        <end position="122"/>
    </location>
</feature>
<organism evidence="5 6">
    <name type="scientific">Mycosarcoma maydis</name>
    <name type="common">Corn smut fungus</name>
    <name type="synonym">Ustilago maydis</name>
    <dbReference type="NCBI Taxonomy" id="5270"/>
    <lineage>
        <taxon>Eukaryota</taxon>
        <taxon>Fungi</taxon>
        <taxon>Dikarya</taxon>
        <taxon>Basidiomycota</taxon>
        <taxon>Ustilaginomycotina</taxon>
        <taxon>Ustilaginomycetes</taxon>
        <taxon>Ustilaginales</taxon>
        <taxon>Ustilaginaceae</taxon>
        <taxon>Mycosarcoma</taxon>
    </lineage>
</organism>
<feature type="compositionally biased region" description="Basic and acidic residues" evidence="2">
    <location>
        <begin position="31"/>
        <end position="40"/>
    </location>
</feature>
<evidence type="ECO:0000313" key="5">
    <source>
        <dbReference type="EMBL" id="KIS67016.1"/>
    </source>
</evidence>
<dbReference type="RefSeq" id="XP_011391216.1">
    <property type="nucleotide sequence ID" value="XM_011392914.1"/>
</dbReference>
<proteinExistence type="inferred from homology"/>
<dbReference type="InterPro" id="IPR013320">
    <property type="entry name" value="ConA-like_dom_sf"/>
</dbReference>
<evidence type="ECO:0000256" key="2">
    <source>
        <dbReference type="SAM" id="MobiDB-lite"/>
    </source>
</evidence>
<comment type="similarity">
    <text evidence="1">Belongs to the glycosyl hydrolase 16 family.</text>
</comment>
<keyword evidence="3" id="KW-0472">Membrane</keyword>
<dbReference type="GeneID" id="23564927"/>
<dbReference type="PANTHER" id="PTHR10963">
    <property type="entry name" value="GLYCOSYL HYDROLASE-RELATED"/>
    <property type="match status" value="1"/>
</dbReference>
<dbReference type="VEuPathDB" id="FungiDB:UMAG_04889"/>
<feature type="domain" description="GH16" evidence="4">
    <location>
        <begin position="123"/>
        <end position="486"/>
    </location>
</feature>
<dbReference type="PROSITE" id="PS51762">
    <property type="entry name" value="GH16_2"/>
    <property type="match status" value="1"/>
</dbReference>
<dbReference type="GO" id="GO:0005576">
    <property type="term" value="C:extracellular region"/>
    <property type="evidence" value="ECO:0000318"/>
    <property type="project" value="GO_Central"/>
</dbReference>
<evidence type="ECO:0000256" key="3">
    <source>
        <dbReference type="SAM" id="Phobius"/>
    </source>
</evidence>
<feature type="compositionally biased region" description="Basic residues" evidence="2">
    <location>
        <begin position="1"/>
        <end position="10"/>
    </location>
</feature>
<dbReference type="Gene3D" id="2.60.120.200">
    <property type="match status" value="1"/>
</dbReference>
<dbReference type="InterPro" id="IPR050546">
    <property type="entry name" value="Glycosyl_Hydrlase_16"/>
</dbReference>
<dbReference type="AlphaFoldDB" id="A0A0D1DT49"/>
<keyword evidence="3" id="KW-1133">Transmembrane helix</keyword>
<dbReference type="eggNOG" id="ENOG502QRX5">
    <property type="taxonomic scope" value="Eukaryota"/>
</dbReference>
<feature type="region of interest" description="Disordered" evidence="2">
    <location>
        <begin position="1"/>
        <end position="44"/>
    </location>
</feature>
<dbReference type="InterPro" id="IPR000757">
    <property type="entry name" value="Beta-glucanase-like"/>
</dbReference>
<dbReference type="Pfam" id="PF00722">
    <property type="entry name" value="Glyco_hydro_16"/>
    <property type="match status" value="1"/>
</dbReference>
<sequence>MLFRKNKKSKAQLDSVLPPSGSQDNVSAETKSSDDGHSTDSRPVTIDCLPITKAAQRDLLQPPHGFVSRRIDIDTWTPPNLWSLSKRGKRSKRMDYLFVLFGILVGVLASGAVIGLGIFSFMSDQHKYCLALDEQFDGPLNTNIWSREVQVGGFGNKEFEWTTASSNNSYTKDGKLYITPTLTADAIGEGAVTNGYTVNLTQSGECTAPRVPWMDRTDSEDIRMASIRNADVNCQISSNSTLGTVIPPVQSARLTTNASFSMRYGRVEVRARMPTGDWLWPAVWMMPRDSVYGEWPKSGEIDLFEGKGNQARSRTEQLSNTMRSALHWGNDATTDQYLKTNQVSTLWRNLWNDEFHTFGLEWDEHGIWTWRDSRARRVLNVRFKEPFINQMPKVQLQNGGGMVPAPNPWSKSTNNGAPFDQDFYLILNLAVGGTNGYFADVGQPWSNDDPRAAATFWSQRASWLPSWGSVEKRSMVIDYVKAWKRC</sequence>
<dbReference type="GO" id="GO:0004553">
    <property type="term" value="F:hydrolase activity, hydrolyzing O-glycosyl compounds"/>
    <property type="evidence" value="ECO:0007669"/>
    <property type="project" value="InterPro"/>
</dbReference>
<protein>
    <recommendedName>
        <fullName evidence="4">GH16 domain-containing protein</fullName>
    </recommendedName>
</protein>
<dbReference type="OrthoDB" id="4781at2759"/>
<feature type="compositionally biased region" description="Polar residues" evidence="2">
    <location>
        <begin position="20"/>
        <end position="30"/>
    </location>
</feature>
<evidence type="ECO:0000259" key="4">
    <source>
        <dbReference type="PROSITE" id="PS51762"/>
    </source>
</evidence>
<dbReference type="GO" id="GO:0005975">
    <property type="term" value="P:carbohydrate metabolic process"/>
    <property type="evidence" value="ECO:0007669"/>
    <property type="project" value="InterPro"/>
</dbReference>
<evidence type="ECO:0000256" key="1">
    <source>
        <dbReference type="ARBA" id="ARBA00006865"/>
    </source>
</evidence>
<accession>A0A0D1DT49</accession>
<dbReference type="InParanoid" id="A0A0D1DT49"/>
<dbReference type="KEGG" id="uma:UMAG_04889"/>
<dbReference type="OMA" id="WDGCERT"/>
<dbReference type="Proteomes" id="UP000000561">
    <property type="component" value="Chromosome 15"/>
</dbReference>
<dbReference type="STRING" id="237631.A0A0D1DT49"/>
<dbReference type="PANTHER" id="PTHR10963:SF55">
    <property type="entry name" value="GLYCOSIDE HYDROLASE FAMILY 16 PROTEIN"/>
    <property type="match status" value="1"/>
</dbReference>
<dbReference type="SUPFAM" id="SSF49899">
    <property type="entry name" value="Concanavalin A-like lectins/glucanases"/>
    <property type="match status" value="1"/>
</dbReference>